<feature type="transmembrane region" description="Helical" evidence="2">
    <location>
        <begin position="35"/>
        <end position="57"/>
    </location>
</feature>
<dbReference type="AlphaFoldDB" id="A0A8D8Z260"/>
<evidence type="ECO:0000256" key="1">
    <source>
        <dbReference type="SAM" id="MobiDB-lite"/>
    </source>
</evidence>
<keyword evidence="2" id="KW-0812">Transmembrane</keyword>
<keyword evidence="2" id="KW-1133">Transmembrane helix</keyword>
<evidence type="ECO:0000313" key="3">
    <source>
        <dbReference type="EMBL" id="CAG6739478.1"/>
    </source>
</evidence>
<sequence length="115" mass="13382">MIDTMEERKKERLSHTPSISSSISSLSFPLLLSHVLPYASFVLFFTSLLLFFTRYTARYPRPSEGRQGVCQRLLSPLLLPYSQSRPGYPHLLSPLDFFFCFHPPFFLLHDYSFLS</sequence>
<evidence type="ECO:0008006" key="4">
    <source>
        <dbReference type="Google" id="ProtNLM"/>
    </source>
</evidence>
<organism evidence="3">
    <name type="scientific">Cacopsylla melanoneura</name>
    <dbReference type="NCBI Taxonomy" id="428564"/>
    <lineage>
        <taxon>Eukaryota</taxon>
        <taxon>Metazoa</taxon>
        <taxon>Ecdysozoa</taxon>
        <taxon>Arthropoda</taxon>
        <taxon>Hexapoda</taxon>
        <taxon>Insecta</taxon>
        <taxon>Pterygota</taxon>
        <taxon>Neoptera</taxon>
        <taxon>Paraneoptera</taxon>
        <taxon>Hemiptera</taxon>
        <taxon>Sternorrhyncha</taxon>
        <taxon>Psylloidea</taxon>
        <taxon>Psyllidae</taxon>
        <taxon>Psyllinae</taxon>
        <taxon>Cacopsylla</taxon>
    </lineage>
</organism>
<protein>
    <recommendedName>
        <fullName evidence="4">Transmembrane protein</fullName>
    </recommendedName>
</protein>
<feature type="compositionally biased region" description="Basic and acidic residues" evidence="1">
    <location>
        <begin position="1"/>
        <end position="14"/>
    </location>
</feature>
<accession>A0A8D8Z260</accession>
<proteinExistence type="predicted"/>
<keyword evidence="2" id="KW-0472">Membrane</keyword>
<reference evidence="3" key="1">
    <citation type="submission" date="2021-05" db="EMBL/GenBank/DDBJ databases">
        <authorList>
            <person name="Alioto T."/>
            <person name="Alioto T."/>
            <person name="Gomez Garrido J."/>
        </authorList>
    </citation>
    <scope>NUCLEOTIDE SEQUENCE</scope>
</reference>
<name>A0A8D8Z260_9HEMI</name>
<feature type="region of interest" description="Disordered" evidence="1">
    <location>
        <begin position="1"/>
        <end position="22"/>
    </location>
</feature>
<dbReference type="EMBL" id="HBUF01413487">
    <property type="protein sequence ID" value="CAG6739478.1"/>
    <property type="molecule type" value="Transcribed_RNA"/>
</dbReference>
<evidence type="ECO:0000256" key="2">
    <source>
        <dbReference type="SAM" id="Phobius"/>
    </source>
</evidence>